<sequence length="331" mass="34135">MSRFTRPVRLALVPVLAMGALAACGSDSEDASSDTSADASVTAPADTGDLGSLEVTGDVGETPKIDLGDSFAPEGLSYETLTEGDGLVVGGDEDPAAFIEYVIVNGTSGDVVYSTYDGGSPEVLDLTTDGIPAALSEPLIGQTVGTRVAVSDTVEDIFGDASSTSLDMENDDPLVLVFDILGPQADMSDDAFETDASDWLPGLTLADDGTPEAMDFTDVPEPTGKLEVETVVEGDGEEIEEGDTVMANYIGQVYGADEPFDSSFTGSPAAFQVASGSLIDGWVKGLVGAHVGDRIWLQINPRNGYGTSGNSSAGIEGDDTLYFVLDILAVS</sequence>
<dbReference type="PROSITE" id="PS50059">
    <property type="entry name" value="FKBP_PPIASE"/>
    <property type="match status" value="1"/>
</dbReference>
<keyword evidence="8" id="KW-0732">Signal</keyword>
<accession>A0A9X2IDF8</accession>
<reference evidence="10" key="1">
    <citation type="submission" date="2022-05" db="EMBL/GenBank/DDBJ databases">
        <authorList>
            <person name="Tuo L."/>
        </authorList>
    </citation>
    <scope>NUCLEOTIDE SEQUENCE</scope>
    <source>
        <strain evidence="10">BSK12Z-4</strain>
    </source>
</reference>
<dbReference type="InterPro" id="IPR046357">
    <property type="entry name" value="PPIase_dom_sf"/>
</dbReference>
<dbReference type="RefSeq" id="WP_250825896.1">
    <property type="nucleotide sequence ID" value="NZ_JAMOIL010000001.1"/>
</dbReference>
<comment type="similarity">
    <text evidence="2">Belongs to the FKBP-type PPIase family.</text>
</comment>
<evidence type="ECO:0000256" key="7">
    <source>
        <dbReference type="SAM" id="MobiDB-lite"/>
    </source>
</evidence>
<dbReference type="AlphaFoldDB" id="A0A9X2IDF8"/>
<organism evidence="10 11">
    <name type="scientific">Nocardioides bruguierae</name>
    <dbReference type="NCBI Taxonomy" id="2945102"/>
    <lineage>
        <taxon>Bacteria</taxon>
        <taxon>Bacillati</taxon>
        <taxon>Actinomycetota</taxon>
        <taxon>Actinomycetes</taxon>
        <taxon>Propionibacteriales</taxon>
        <taxon>Nocardioidaceae</taxon>
        <taxon>Nocardioides</taxon>
    </lineage>
</organism>
<feature type="signal peptide" evidence="8">
    <location>
        <begin position="1"/>
        <end position="22"/>
    </location>
</feature>
<protein>
    <recommendedName>
        <fullName evidence="3 6">peptidylprolyl isomerase</fullName>
        <ecNumber evidence="3 6">5.2.1.8</ecNumber>
    </recommendedName>
</protein>
<dbReference type="EC" id="5.2.1.8" evidence="3 6"/>
<feature type="domain" description="PPIase FKBP-type" evidence="9">
    <location>
        <begin position="242"/>
        <end position="331"/>
    </location>
</feature>
<dbReference type="InterPro" id="IPR001179">
    <property type="entry name" value="PPIase_FKBP_dom"/>
</dbReference>
<evidence type="ECO:0000313" key="10">
    <source>
        <dbReference type="EMBL" id="MCM0618983.1"/>
    </source>
</evidence>
<dbReference type="GO" id="GO:0003755">
    <property type="term" value="F:peptidyl-prolyl cis-trans isomerase activity"/>
    <property type="evidence" value="ECO:0007669"/>
    <property type="project" value="UniProtKB-KW"/>
</dbReference>
<evidence type="ECO:0000256" key="1">
    <source>
        <dbReference type="ARBA" id="ARBA00000971"/>
    </source>
</evidence>
<gene>
    <name evidence="10" type="ORF">M8330_01585</name>
</gene>
<feature type="region of interest" description="Disordered" evidence="7">
    <location>
        <begin position="27"/>
        <end position="68"/>
    </location>
</feature>
<dbReference type="Proteomes" id="UP001139485">
    <property type="component" value="Unassembled WGS sequence"/>
</dbReference>
<evidence type="ECO:0000256" key="5">
    <source>
        <dbReference type="ARBA" id="ARBA00023235"/>
    </source>
</evidence>
<dbReference type="PANTHER" id="PTHR43811">
    <property type="entry name" value="FKBP-TYPE PEPTIDYL-PROLYL CIS-TRANS ISOMERASE FKPA"/>
    <property type="match status" value="1"/>
</dbReference>
<evidence type="ECO:0000256" key="3">
    <source>
        <dbReference type="ARBA" id="ARBA00013194"/>
    </source>
</evidence>
<dbReference type="Gene3D" id="3.10.50.40">
    <property type="match status" value="1"/>
</dbReference>
<dbReference type="SUPFAM" id="SSF54534">
    <property type="entry name" value="FKBP-like"/>
    <property type="match status" value="2"/>
</dbReference>
<evidence type="ECO:0000256" key="6">
    <source>
        <dbReference type="PROSITE-ProRule" id="PRU00277"/>
    </source>
</evidence>
<keyword evidence="11" id="KW-1185">Reference proteome</keyword>
<proteinExistence type="inferred from homology"/>
<comment type="catalytic activity">
    <reaction evidence="1 6">
        <text>[protein]-peptidylproline (omega=180) = [protein]-peptidylproline (omega=0)</text>
        <dbReference type="Rhea" id="RHEA:16237"/>
        <dbReference type="Rhea" id="RHEA-COMP:10747"/>
        <dbReference type="Rhea" id="RHEA-COMP:10748"/>
        <dbReference type="ChEBI" id="CHEBI:83833"/>
        <dbReference type="ChEBI" id="CHEBI:83834"/>
        <dbReference type="EC" id="5.2.1.8"/>
    </reaction>
</comment>
<comment type="caution">
    <text evidence="10">The sequence shown here is derived from an EMBL/GenBank/DDBJ whole genome shotgun (WGS) entry which is preliminary data.</text>
</comment>
<evidence type="ECO:0000256" key="8">
    <source>
        <dbReference type="SAM" id="SignalP"/>
    </source>
</evidence>
<evidence type="ECO:0000256" key="2">
    <source>
        <dbReference type="ARBA" id="ARBA00006577"/>
    </source>
</evidence>
<feature type="chain" id="PRO_5040921750" description="peptidylprolyl isomerase" evidence="8">
    <location>
        <begin position="23"/>
        <end position="331"/>
    </location>
</feature>
<dbReference type="PROSITE" id="PS51257">
    <property type="entry name" value="PROKAR_LIPOPROTEIN"/>
    <property type="match status" value="1"/>
</dbReference>
<name>A0A9X2IDF8_9ACTN</name>
<keyword evidence="4 6" id="KW-0697">Rotamase</keyword>
<evidence type="ECO:0000256" key="4">
    <source>
        <dbReference type="ARBA" id="ARBA00023110"/>
    </source>
</evidence>
<dbReference type="Pfam" id="PF00254">
    <property type="entry name" value="FKBP_C"/>
    <property type="match status" value="1"/>
</dbReference>
<dbReference type="PANTHER" id="PTHR43811:SF19">
    <property type="entry name" value="39 KDA FK506-BINDING NUCLEAR PROTEIN"/>
    <property type="match status" value="1"/>
</dbReference>
<dbReference type="EMBL" id="JAMOIL010000001">
    <property type="protein sequence ID" value="MCM0618983.1"/>
    <property type="molecule type" value="Genomic_DNA"/>
</dbReference>
<evidence type="ECO:0000259" key="9">
    <source>
        <dbReference type="PROSITE" id="PS50059"/>
    </source>
</evidence>
<feature type="compositionally biased region" description="Low complexity" evidence="7">
    <location>
        <begin position="33"/>
        <end position="47"/>
    </location>
</feature>
<keyword evidence="5 6" id="KW-0413">Isomerase</keyword>
<evidence type="ECO:0000313" key="11">
    <source>
        <dbReference type="Proteomes" id="UP001139485"/>
    </source>
</evidence>